<reference evidence="1" key="1">
    <citation type="submission" date="2011-10" db="EMBL/GenBank/DDBJ databases">
        <title>The Genome Sequence of Fusarium oxysporum HDV247.</title>
        <authorList>
            <consortium name="The Broad Institute Genome Sequencing Platform"/>
            <person name="Ma L.-J."/>
            <person name="Gale L.R."/>
            <person name="Schwartz D.C."/>
            <person name="Zhou S."/>
            <person name="Corby-Kistler H."/>
            <person name="Young S.K."/>
            <person name="Zeng Q."/>
            <person name="Gargeya S."/>
            <person name="Fitzgerald M."/>
            <person name="Haas B."/>
            <person name="Abouelleil A."/>
            <person name="Alvarado L."/>
            <person name="Arachchi H.M."/>
            <person name="Berlin A."/>
            <person name="Brown A."/>
            <person name="Chapman S.B."/>
            <person name="Chen Z."/>
            <person name="Dunbar C."/>
            <person name="Freedman E."/>
            <person name="Gearin G."/>
            <person name="Goldberg J."/>
            <person name="Griggs A."/>
            <person name="Gujja S."/>
            <person name="Heiman D."/>
            <person name="Howarth C."/>
            <person name="Larson L."/>
            <person name="Lui A."/>
            <person name="MacDonald P.J.P."/>
            <person name="Montmayeur A."/>
            <person name="Murphy C."/>
            <person name="Neiman D."/>
            <person name="Pearson M."/>
            <person name="Priest M."/>
            <person name="Roberts A."/>
            <person name="Saif S."/>
            <person name="Shea T."/>
            <person name="Shenoy N."/>
            <person name="Sisk P."/>
            <person name="Stolte C."/>
            <person name="Sykes S."/>
            <person name="Wortman J."/>
            <person name="Nusbaum C."/>
            <person name="Birren B."/>
        </authorList>
    </citation>
    <scope>NUCLEOTIDE SEQUENCE [LARGE SCALE GENOMIC DNA]</scope>
    <source>
        <strain evidence="1">HDV247</strain>
    </source>
</reference>
<dbReference type="AlphaFoldDB" id="W9PL87"/>
<sequence length="120" mass="13404">MAFPLSSHHLYVSPLFSGCSITNRSRCSLLQMSLSTSTLWVELAISSTDFTQHPRPGLFAFERICELLHSVVNITRHCASQFRVGNDADNDHTEGSESNDEILQAIVSFTQRKLTSPYLS</sequence>
<dbReference type="EMBL" id="JH650971">
    <property type="protein sequence ID" value="EXA45838.1"/>
    <property type="molecule type" value="Genomic_DNA"/>
</dbReference>
<protein>
    <submittedName>
        <fullName evidence="1">Uncharacterized protein</fullName>
    </submittedName>
</protein>
<evidence type="ECO:0000313" key="1">
    <source>
        <dbReference type="EMBL" id="EXA45838.1"/>
    </source>
</evidence>
<dbReference type="EMBL" id="JH650971">
    <property type="protein sequence ID" value="EXA45837.1"/>
    <property type="molecule type" value="Genomic_DNA"/>
</dbReference>
<proteinExistence type="predicted"/>
<accession>W9PL87</accession>
<dbReference type="EMBL" id="JH650971">
    <property type="protein sequence ID" value="EXA45839.1"/>
    <property type="molecule type" value="Genomic_DNA"/>
</dbReference>
<organism evidence="1">
    <name type="scientific">Fusarium oxysporum f. sp. pisi HDV247</name>
    <dbReference type="NCBI Taxonomy" id="1080344"/>
    <lineage>
        <taxon>Eukaryota</taxon>
        <taxon>Fungi</taxon>
        <taxon>Dikarya</taxon>
        <taxon>Ascomycota</taxon>
        <taxon>Pezizomycotina</taxon>
        <taxon>Sordariomycetes</taxon>
        <taxon>Hypocreomycetidae</taxon>
        <taxon>Hypocreales</taxon>
        <taxon>Nectriaceae</taxon>
        <taxon>Fusarium</taxon>
        <taxon>Fusarium oxysporum species complex</taxon>
    </lineage>
</organism>
<dbReference type="HOGENOM" id="CLU_2146003_0_0_1"/>
<dbReference type="Proteomes" id="UP000030751">
    <property type="component" value="Unassembled WGS sequence"/>
</dbReference>
<reference evidence="1" key="2">
    <citation type="submission" date="2012-05" db="EMBL/GenBank/DDBJ databases">
        <title>Annotation of the Genome Sequence of Fusarium oxysporum HDV247.</title>
        <authorList>
            <consortium name="The Broad Institute Genomics Platform"/>
            <person name="Ma L.-J."/>
            <person name="Corby-Kistler H."/>
            <person name="Broz K."/>
            <person name="Gale L.R."/>
            <person name="Jonkers W."/>
            <person name="O'Donnell K."/>
            <person name="Ploetz R."/>
            <person name="Steinberg C."/>
            <person name="Schwartz D.C."/>
            <person name="VanEtten H."/>
            <person name="Zhou S."/>
            <person name="Young S.K."/>
            <person name="Zeng Q."/>
            <person name="Gargeya S."/>
            <person name="Fitzgerald M."/>
            <person name="Abouelleil A."/>
            <person name="Alvarado L."/>
            <person name="Chapman S.B."/>
            <person name="Gainer-Dewar J."/>
            <person name="Goldberg J."/>
            <person name="Griggs A."/>
            <person name="Gujja S."/>
            <person name="Hansen M."/>
            <person name="Howarth C."/>
            <person name="Imamovic A."/>
            <person name="Ireland A."/>
            <person name="Larimer J."/>
            <person name="McCowan C."/>
            <person name="Murphy C."/>
            <person name="Pearson M."/>
            <person name="Poon T.W."/>
            <person name="Priest M."/>
            <person name="Roberts A."/>
            <person name="Saif S."/>
            <person name="Shea T."/>
            <person name="Sykes S."/>
            <person name="Wortman J."/>
            <person name="Nusbaum C."/>
            <person name="Birren B."/>
        </authorList>
    </citation>
    <scope>NUCLEOTIDE SEQUENCE</scope>
    <source>
        <strain evidence="1">HDV247</strain>
    </source>
</reference>
<gene>
    <name evidence="1" type="ORF">FOVG_06709</name>
</gene>
<name>W9PL87_FUSOX</name>